<feature type="domain" description="Pepsin inhibitor-3-like repeated" evidence="8">
    <location>
        <begin position="26"/>
        <end position="70"/>
    </location>
</feature>
<evidence type="ECO:0000256" key="7">
    <source>
        <dbReference type="SAM" id="SignalP"/>
    </source>
</evidence>
<evidence type="ECO:0000256" key="4">
    <source>
        <dbReference type="ARBA" id="ARBA00022729"/>
    </source>
</evidence>
<dbReference type="PANTHER" id="PTHR37969:SF3">
    <property type="entry name" value="PROTEIN CBG13131"/>
    <property type="match status" value="1"/>
</dbReference>
<dbReference type="InterPro" id="IPR051901">
    <property type="entry name" value="Protease_Inhibitor_I33"/>
</dbReference>
<dbReference type="SUPFAM" id="SSF55149">
    <property type="entry name" value="Pepsin inhibitor-3"/>
    <property type="match status" value="1"/>
</dbReference>
<dbReference type="AlphaFoldDB" id="A0A811K7V2"/>
<dbReference type="Proteomes" id="UP000614601">
    <property type="component" value="Unassembled WGS sequence"/>
</dbReference>
<evidence type="ECO:0000256" key="6">
    <source>
        <dbReference type="SAM" id="MobiDB-lite"/>
    </source>
</evidence>
<dbReference type="OrthoDB" id="5877245at2759"/>
<evidence type="ECO:0000313" key="9">
    <source>
        <dbReference type="EMBL" id="CAD5211470.1"/>
    </source>
</evidence>
<protein>
    <recommendedName>
        <fullName evidence="8">Pepsin inhibitor-3-like repeated domain-containing protein</fullName>
    </recommendedName>
</protein>
<feature type="compositionally biased region" description="Low complexity" evidence="6">
    <location>
        <begin position="155"/>
        <end position="178"/>
    </location>
</feature>
<proteinExistence type="inferred from homology"/>
<keyword evidence="3" id="KW-0964">Secreted</keyword>
<accession>A0A811K7V2</accession>
<dbReference type="GO" id="GO:0005576">
    <property type="term" value="C:extracellular region"/>
    <property type="evidence" value="ECO:0007669"/>
    <property type="project" value="UniProtKB-SubCell"/>
</dbReference>
<sequence length="427" mass="48014">MILWLILSVLSVFIPTVINASSAVGYVGPACVVVDDVLYLHGAFSRRLLPEEVLSFKKYQNTVSLLKQLKEAVSKGATLLNNGSISLPTPIIPAFCEGFGDDVEVVLDGCIVRQNYAFVDNRMARPLNTIERQKVLLVQDSFAKQSYRAKRDSTNETTETTTATPSTEAVTTEDTTATTTTMSPISDELKELLSKYLNINNNVTERFLPVAQYSPVVNHLLNRPQLKHLVLNDDVQDEFQKQKIREFIQDHIMKYQSRSLLTTTITPTTTTEIPHLMLPNTDEMPQSSNPYLNQLLQRMNYNRQMELYQQQLQQQSMLTPTKPTRYPGAVPMKPGDTLEIGDQTYIAVPLSTSNGETVGLVPLVRSSTHTVTMLPPMRPWMRSNTVAPEQVRYHPGKRRSQYLQVPTHVNGTPLPHEICRTPIDSSN</sequence>
<evidence type="ECO:0000259" key="8">
    <source>
        <dbReference type="Pfam" id="PF06394"/>
    </source>
</evidence>
<gene>
    <name evidence="9" type="ORF">BOKJ2_LOCUS3710</name>
</gene>
<evidence type="ECO:0000256" key="3">
    <source>
        <dbReference type="ARBA" id="ARBA00022525"/>
    </source>
</evidence>
<dbReference type="InterPro" id="IPR038412">
    <property type="entry name" value="Pepsin-I3_sf"/>
</dbReference>
<name>A0A811K7V2_9BILA</name>
<organism evidence="9 10">
    <name type="scientific">Bursaphelenchus okinawaensis</name>
    <dbReference type="NCBI Taxonomy" id="465554"/>
    <lineage>
        <taxon>Eukaryota</taxon>
        <taxon>Metazoa</taxon>
        <taxon>Ecdysozoa</taxon>
        <taxon>Nematoda</taxon>
        <taxon>Chromadorea</taxon>
        <taxon>Rhabditida</taxon>
        <taxon>Tylenchina</taxon>
        <taxon>Tylenchomorpha</taxon>
        <taxon>Aphelenchoidea</taxon>
        <taxon>Aphelenchoididae</taxon>
        <taxon>Bursaphelenchus</taxon>
    </lineage>
</organism>
<evidence type="ECO:0000313" key="10">
    <source>
        <dbReference type="Proteomes" id="UP000614601"/>
    </source>
</evidence>
<dbReference type="Pfam" id="PF06394">
    <property type="entry name" value="Pepsin-I3"/>
    <property type="match status" value="1"/>
</dbReference>
<feature type="signal peptide" evidence="7">
    <location>
        <begin position="1"/>
        <end position="20"/>
    </location>
</feature>
<comment type="subcellular location">
    <subcellularLocation>
        <location evidence="1">Secreted</location>
    </subcellularLocation>
</comment>
<reference evidence="9" key="1">
    <citation type="submission" date="2020-09" db="EMBL/GenBank/DDBJ databases">
        <authorList>
            <person name="Kikuchi T."/>
        </authorList>
    </citation>
    <scope>NUCLEOTIDE SEQUENCE</scope>
    <source>
        <strain evidence="9">SH1</strain>
    </source>
</reference>
<evidence type="ECO:0000256" key="1">
    <source>
        <dbReference type="ARBA" id="ARBA00004613"/>
    </source>
</evidence>
<dbReference type="Gene3D" id="3.30.1120.50">
    <property type="entry name" value="Pepsin inhibitor-3"/>
    <property type="match status" value="2"/>
</dbReference>
<comment type="caution">
    <text evidence="9">The sequence shown here is derived from an EMBL/GenBank/DDBJ whole genome shotgun (WGS) entry which is preliminary data.</text>
</comment>
<keyword evidence="5" id="KW-1015">Disulfide bond</keyword>
<evidence type="ECO:0000256" key="5">
    <source>
        <dbReference type="ARBA" id="ARBA00023157"/>
    </source>
</evidence>
<dbReference type="Proteomes" id="UP000783686">
    <property type="component" value="Unassembled WGS sequence"/>
</dbReference>
<comment type="similarity">
    <text evidence="2">Belongs to the protease inhibitor I33 family.</text>
</comment>
<feature type="region of interest" description="Disordered" evidence="6">
    <location>
        <begin position="148"/>
        <end position="178"/>
    </location>
</feature>
<keyword evidence="4 7" id="KW-0732">Signal</keyword>
<dbReference type="EMBL" id="CAJFCW020000002">
    <property type="protein sequence ID" value="CAG9093555.1"/>
    <property type="molecule type" value="Genomic_DNA"/>
</dbReference>
<dbReference type="PANTHER" id="PTHR37969">
    <property type="entry name" value="PROTEIN CBG07421-RELATED"/>
    <property type="match status" value="1"/>
</dbReference>
<keyword evidence="10" id="KW-1185">Reference proteome</keyword>
<dbReference type="InterPro" id="IPR010480">
    <property type="entry name" value="Pepsin-I3"/>
</dbReference>
<feature type="chain" id="PRO_5035681478" description="Pepsin inhibitor-3-like repeated domain-containing protein" evidence="7">
    <location>
        <begin position="21"/>
        <end position="427"/>
    </location>
</feature>
<dbReference type="EMBL" id="CAJFDH010000002">
    <property type="protein sequence ID" value="CAD5211470.1"/>
    <property type="molecule type" value="Genomic_DNA"/>
</dbReference>
<evidence type="ECO:0000256" key="2">
    <source>
        <dbReference type="ARBA" id="ARBA00008019"/>
    </source>
</evidence>